<dbReference type="InParanoid" id="A0A6L2PZT9"/>
<name>A0A6L2PZT9_COPFO</name>
<dbReference type="OrthoDB" id="6022300at2759"/>
<gene>
    <name evidence="1" type="ORF">Cfor_04423</name>
</gene>
<evidence type="ECO:0000313" key="1">
    <source>
        <dbReference type="EMBL" id="GFG36802.1"/>
    </source>
</evidence>
<keyword evidence="2" id="KW-1185">Reference proteome</keyword>
<dbReference type="EMBL" id="BLKM01006290">
    <property type="protein sequence ID" value="GFG36802.1"/>
    <property type="molecule type" value="Genomic_DNA"/>
</dbReference>
<protein>
    <submittedName>
        <fullName evidence="1">Uncharacterized protein</fullName>
    </submittedName>
</protein>
<accession>A0A6L2PZT9</accession>
<reference evidence="2" key="1">
    <citation type="submission" date="2020-01" db="EMBL/GenBank/DDBJ databases">
        <title>Draft genome sequence of the Termite Coptotermes fromosanus.</title>
        <authorList>
            <person name="Itakura S."/>
            <person name="Yosikawa Y."/>
            <person name="Umezawa K."/>
        </authorList>
    </citation>
    <scope>NUCLEOTIDE SEQUENCE [LARGE SCALE GENOMIC DNA]</scope>
</reference>
<dbReference type="AlphaFoldDB" id="A0A6L2PZT9"/>
<organism evidence="1 2">
    <name type="scientific">Coptotermes formosanus</name>
    <name type="common">Formosan subterranean termite</name>
    <dbReference type="NCBI Taxonomy" id="36987"/>
    <lineage>
        <taxon>Eukaryota</taxon>
        <taxon>Metazoa</taxon>
        <taxon>Ecdysozoa</taxon>
        <taxon>Arthropoda</taxon>
        <taxon>Hexapoda</taxon>
        <taxon>Insecta</taxon>
        <taxon>Pterygota</taxon>
        <taxon>Neoptera</taxon>
        <taxon>Polyneoptera</taxon>
        <taxon>Dictyoptera</taxon>
        <taxon>Blattodea</taxon>
        <taxon>Blattoidea</taxon>
        <taxon>Termitoidae</taxon>
        <taxon>Rhinotermitidae</taxon>
        <taxon>Coptotermes</taxon>
    </lineage>
</organism>
<proteinExistence type="predicted"/>
<dbReference type="Proteomes" id="UP000502823">
    <property type="component" value="Unassembled WGS sequence"/>
</dbReference>
<comment type="caution">
    <text evidence="1">The sequence shown here is derived from an EMBL/GenBank/DDBJ whole genome shotgun (WGS) entry which is preliminary data.</text>
</comment>
<evidence type="ECO:0000313" key="2">
    <source>
        <dbReference type="Proteomes" id="UP000502823"/>
    </source>
</evidence>
<sequence>MRYVLEHVECCSVVLLELAIKRTTDIRCKVANKEGAPEEKKDDGELWCNVEAQAAFLGPNLWDKTLPYDADLKVRIPSLMALFVGEVPGCQY</sequence>